<gene>
    <name evidence="2" type="ORF">A8139_21520</name>
</gene>
<evidence type="ECO:0008006" key="4">
    <source>
        <dbReference type="Google" id="ProtNLM"/>
    </source>
</evidence>
<sequence>MKTLLIFSCLVFSALAQAKEMPSTELIQARLDASGLTKVGQWNDSQDGISQRIDGGTIVITKDGFAAAMELVETSDSELELSFLKANNVCVSGALESIDMAQHTTLRQSMRKSFNSSLTAYENRATTSAWGYQFKTELAKHNGSTLAICGLR</sequence>
<evidence type="ECO:0000256" key="1">
    <source>
        <dbReference type="SAM" id="SignalP"/>
    </source>
</evidence>
<dbReference type="EMBL" id="CP016181">
    <property type="protein sequence ID" value="AWY02229.1"/>
    <property type="molecule type" value="Genomic_DNA"/>
</dbReference>
<dbReference type="AlphaFoldDB" id="A0A2Z4PYS2"/>
<feature type="signal peptide" evidence="1">
    <location>
        <begin position="1"/>
        <end position="18"/>
    </location>
</feature>
<organism evidence="2 3">
    <name type="scientific">Marinomonas primoryensis</name>
    <dbReference type="NCBI Taxonomy" id="178399"/>
    <lineage>
        <taxon>Bacteria</taxon>
        <taxon>Pseudomonadati</taxon>
        <taxon>Pseudomonadota</taxon>
        <taxon>Gammaproteobacteria</taxon>
        <taxon>Oceanospirillales</taxon>
        <taxon>Oceanospirillaceae</taxon>
        <taxon>Marinomonas</taxon>
    </lineage>
</organism>
<evidence type="ECO:0000313" key="3">
    <source>
        <dbReference type="Proteomes" id="UP000249898"/>
    </source>
</evidence>
<accession>A0A2Z4PYS2</accession>
<reference evidence="2 3" key="1">
    <citation type="submission" date="2016-06" db="EMBL/GenBank/DDBJ databases">
        <title>The sequenced genome of the ice-adhering bacterium Marinomonas primoryensis, from Antarctica.</title>
        <authorList>
            <person name="Graham L."/>
            <person name="Vance T.D.R."/>
            <person name="Davies P.L."/>
        </authorList>
    </citation>
    <scope>NUCLEOTIDE SEQUENCE [LARGE SCALE GENOMIC DNA]</scope>
    <source>
        <strain evidence="2 3">AceL</strain>
    </source>
</reference>
<protein>
    <recommendedName>
        <fullName evidence="4">DUF306 domain-containing protein</fullName>
    </recommendedName>
</protein>
<keyword evidence="1" id="KW-0732">Signal</keyword>
<dbReference type="Proteomes" id="UP000249898">
    <property type="component" value="Chromosome"/>
</dbReference>
<evidence type="ECO:0000313" key="2">
    <source>
        <dbReference type="EMBL" id="AWY02229.1"/>
    </source>
</evidence>
<dbReference type="RefSeq" id="WP_112141372.1">
    <property type="nucleotide sequence ID" value="NZ_CP016181.1"/>
</dbReference>
<proteinExistence type="predicted"/>
<name>A0A2Z4PYS2_9GAMM</name>
<feature type="chain" id="PRO_5016328564" description="DUF306 domain-containing protein" evidence="1">
    <location>
        <begin position="19"/>
        <end position="152"/>
    </location>
</feature>